<reference evidence="4 5" key="1">
    <citation type="journal article" date="2021" name="BMC Genomics">
        <title>Genome-resolved metagenome and metatranscriptome analyses of thermophilic composting reveal key bacterial players and their metabolic interactions.</title>
        <authorList>
            <person name="Braga L.P.P."/>
            <person name="Pereira R.V."/>
            <person name="Martins L.F."/>
            <person name="Moura L.M.S."/>
            <person name="Sanchez F.B."/>
            <person name="Patane J.S.L."/>
            <person name="da Silva A.M."/>
            <person name="Setubal J.C."/>
        </authorList>
    </citation>
    <scope>NUCLEOTIDE SEQUENCE [LARGE SCALE GENOMIC DNA]</scope>
    <source>
        <strain evidence="4">ZC4RG45</strain>
    </source>
</reference>
<dbReference type="PANTHER" id="PTHR19372">
    <property type="entry name" value="SULFITE REDUCTASE"/>
    <property type="match status" value="1"/>
</dbReference>
<name>A0ABD6FG04_9PSEU</name>
<gene>
    <name evidence="4" type="ORF">DIU77_008385</name>
</gene>
<feature type="transmembrane region" description="Helical" evidence="2">
    <location>
        <begin position="97"/>
        <end position="116"/>
    </location>
</feature>
<protein>
    <submittedName>
        <fullName evidence="4">Molybdopterin-dependent oxidoreductase</fullName>
    </submittedName>
</protein>
<dbReference type="Pfam" id="PF00174">
    <property type="entry name" value="Oxidored_molyb"/>
    <property type="match status" value="1"/>
</dbReference>
<sequence>MTAADSSRASVLRAALIGVPALASALAVGHLAGALIAPGASPYVAVANSVIDLSPPWLVEFAKEAFGTANKVVLFAGMAVVLLALAVFAGWLALRRLVLGLVVVGMLGVAGLAAVLTRPDVGPFAVLAPLVSVLAGSIVFAWLHARATAGEPVAGPDEGASAGRAPGAPVLRDAGAEPVTRPRHEVGAEEAEAAQQASDEPDAGGARQPEQPAAEPGKVTAGQPQRSDSGVDRRRLLVGSAGALVGAGLVGAAGQWLAGPDAEASRRAVAPFVGIKRPPAPPGGADFASWGTPAFITPNENFYTVHTAFVLPRLRAEDWRLRIHGMVDRPVTLTYQQLRSRPLVERTITMACVSNPVGGDLVSTANFIGVDLAELLTEVGVQAGAEQLFSTSEDGFTAGTPIDAVLEPGRAMLAIGMNGEPLPVAHGFPVRMVVAGLYGFVSATKWLVDLEVTTWRARTPYWVPRGWAREGPVKTQSRIDKVTADGGSVRVAGTAWAPHIGIDKVEVQIDDGPWQAAELATEVSKDTWRMWRLSARVDPGEHTVRCRATDRSGYTQTSKVAPPAPDGTTGWHEVSFSA</sequence>
<dbReference type="AlphaFoldDB" id="A0ABD6FG04"/>
<dbReference type="Gene3D" id="3.90.420.10">
    <property type="entry name" value="Oxidoreductase, molybdopterin-binding domain"/>
    <property type="match status" value="1"/>
</dbReference>
<organism evidence="4 5">
    <name type="scientific">Thermocrispum agreste</name>
    <dbReference type="NCBI Taxonomy" id="37925"/>
    <lineage>
        <taxon>Bacteria</taxon>
        <taxon>Bacillati</taxon>
        <taxon>Actinomycetota</taxon>
        <taxon>Actinomycetes</taxon>
        <taxon>Pseudonocardiales</taxon>
        <taxon>Pseudonocardiaceae</taxon>
        <taxon>Thermocrispum</taxon>
    </lineage>
</organism>
<feature type="transmembrane region" description="Helical" evidence="2">
    <location>
        <begin position="71"/>
        <end position="92"/>
    </location>
</feature>
<keyword evidence="2" id="KW-0812">Transmembrane</keyword>
<dbReference type="SUPFAM" id="SSF81296">
    <property type="entry name" value="E set domains"/>
    <property type="match status" value="1"/>
</dbReference>
<proteinExistence type="predicted"/>
<dbReference type="Proteomes" id="UP000249324">
    <property type="component" value="Unassembled WGS sequence"/>
</dbReference>
<feature type="region of interest" description="Disordered" evidence="1">
    <location>
        <begin position="152"/>
        <end position="231"/>
    </location>
</feature>
<evidence type="ECO:0000256" key="1">
    <source>
        <dbReference type="SAM" id="MobiDB-lite"/>
    </source>
</evidence>
<accession>A0ABD6FG04</accession>
<evidence type="ECO:0000313" key="4">
    <source>
        <dbReference type="EMBL" id="MFO7192246.1"/>
    </source>
</evidence>
<feature type="region of interest" description="Disordered" evidence="1">
    <location>
        <begin position="550"/>
        <end position="578"/>
    </location>
</feature>
<keyword evidence="2" id="KW-0472">Membrane</keyword>
<dbReference type="Gene3D" id="2.60.40.650">
    <property type="match status" value="1"/>
</dbReference>
<dbReference type="PANTHER" id="PTHR19372:SF7">
    <property type="entry name" value="SULFITE OXIDASE, MITOCHONDRIAL"/>
    <property type="match status" value="1"/>
</dbReference>
<keyword evidence="2" id="KW-1133">Transmembrane helix</keyword>
<dbReference type="InterPro" id="IPR000572">
    <property type="entry name" value="OxRdtase_Mopterin-bd_dom"/>
</dbReference>
<comment type="caution">
    <text evidence="4">The sequence shown here is derived from an EMBL/GenBank/DDBJ whole genome shotgun (WGS) entry which is preliminary data.</text>
</comment>
<evidence type="ECO:0000313" key="5">
    <source>
        <dbReference type="Proteomes" id="UP000249324"/>
    </source>
</evidence>
<dbReference type="InterPro" id="IPR036374">
    <property type="entry name" value="OxRdtase_Mopterin-bd_sf"/>
</dbReference>
<evidence type="ECO:0000259" key="3">
    <source>
        <dbReference type="Pfam" id="PF00174"/>
    </source>
</evidence>
<feature type="transmembrane region" description="Helical" evidence="2">
    <location>
        <begin position="236"/>
        <end position="258"/>
    </location>
</feature>
<evidence type="ECO:0000256" key="2">
    <source>
        <dbReference type="SAM" id="Phobius"/>
    </source>
</evidence>
<dbReference type="InterPro" id="IPR014756">
    <property type="entry name" value="Ig_E-set"/>
</dbReference>
<feature type="transmembrane region" description="Helical" evidence="2">
    <location>
        <begin position="122"/>
        <end position="143"/>
    </location>
</feature>
<dbReference type="EMBL" id="QGUI02000083">
    <property type="protein sequence ID" value="MFO7192246.1"/>
    <property type="molecule type" value="Genomic_DNA"/>
</dbReference>
<dbReference type="SUPFAM" id="SSF56524">
    <property type="entry name" value="Oxidoreductase molybdopterin-binding domain"/>
    <property type="match status" value="1"/>
</dbReference>
<feature type="domain" description="Oxidoreductase molybdopterin-binding" evidence="3">
    <location>
        <begin position="311"/>
        <end position="458"/>
    </location>
</feature>